<gene>
    <name evidence="1" type="ORF">WJX72_003925</name>
</gene>
<comment type="caution">
    <text evidence="1">The sequence shown here is derived from an EMBL/GenBank/DDBJ whole genome shotgun (WGS) entry which is preliminary data.</text>
</comment>
<dbReference type="EMBL" id="JALJOR010000004">
    <property type="protein sequence ID" value="KAK9817897.1"/>
    <property type="molecule type" value="Genomic_DNA"/>
</dbReference>
<sequence>MMPQIASTEDCAALPATVRLPCRQEGAGKSGQERAGKSVQPLFPVWHRKGCHCKHSTPLTHSTPALAVLDARTSRPDKYNCKQSVYVRHHTHTHTYSKAQSHGIRTVLQMPWVAGMNGNPPATQNYDAFCSELQEQLFNINNTLTAVQAKSEASRNCPLLNDTVSLRRAVNDSLYTQMEFFTACVGSWCYLPEAVAQKPMPPLPDHIHDD</sequence>
<evidence type="ECO:0000313" key="1">
    <source>
        <dbReference type="EMBL" id="KAK9817897.1"/>
    </source>
</evidence>
<dbReference type="AlphaFoldDB" id="A0AAW1QAC2"/>
<accession>A0AAW1QAC2</accession>
<organism evidence="1 2">
    <name type="scientific">[Myrmecia] bisecta</name>
    <dbReference type="NCBI Taxonomy" id="41462"/>
    <lineage>
        <taxon>Eukaryota</taxon>
        <taxon>Viridiplantae</taxon>
        <taxon>Chlorophyta</taxon>
        <taxon>core chlorophytes</taxon>
        <taxon>Trebouxiophyceae</taxon>
        <taxon>Trebouxiales</taxon>
        <taxon>Trebouxiaceae</taxon>
        <taxon>Myrmecia</taxon>
    </lineage>
</organism>
<keyword evidence="2" id="KW-1185">Reference proteome</keyword>
<name>A0AAW1QAC2_9CHLO</name>
<reference evidence="1 2" key="1">
    <citation type="journal article" date="2024" name="Nat. Commun.">
        <title>Phylogenomics reveals the evolutionary origins of lichenization in chlorophyte algae.</title>
        <authorList>
            <person name="Puginier C."/>
            <person name="Libourel C."/>
            <person name="Otte J."/>
            <person name="Skaloud P."/>
            <person name="Haon M."/>
            <person name="Grisel S."/>
            <person name="Petersen M."/>
            <person name="Berrin J.G."/>
            <person name="Delaux P.M."/>
            <person name="Dal Grande F."/>
            <person name="Keller J."/>
        </authorList>
    </citation>
    <scope>NUCLEOTIDE SEQUENCE [LARGE SCALE GENOMIC DNA]</scope>
    <source>
        <strain evidence="1 2">SAG 2043</strain>
    </source>
</reference>
<protein>
    <submittedName>
        <fullName evidence="1">Uncharacterized protein</fullName>
    </submittedName>
</protein>
<evidence type="ECO:0000313" key="2">
    <source>
        <dbReference type="Proteomes" id="UP001489004"/>
    </source>
</evidence>
<dbReference type="Proteomes" id="UP001489004">
    <property type="component" value="Unassembled WGS sequence"/>
</dbReference>
<proteinExistence type="predicted"/>